<evidence type="ECO:0000256" key="5">
    <source>
        <dbReference type="ARBA" id="ARBA00022729"/>
    </source>
</evidence>
<dbReference type="InterPro" id="IPR011050">
    <property type="entry name" value="Pectin_lyase_fold/virulence"/>
</dbReference>
<evidence type="ECO:0000313" key="11">
    <source>
        <dbReference type="Proteomes" id="UP000198748"/>
    </source>
</evidence>
<feature type="domain" description="Secretion system C-terminal sorting" evidence="9">
    <location>
        <begin position="1770"/>
        <end position="1843"/>
    </location>
</feature>
<dbReference type="Gene3D" id="2.60.40.10">
    <property type="entry name" value="Immunoglobulins"/>
    <property type="match status" value="1"/>
</dbReference>
<dbReference type="Proteomes" id="UP000198748">
    <property type="component" value="Unassembled WGS sequence"/>
</dbReference>
<evidence type="ECO:0000259" key="8">
    <source>
        <dbReference type="Pfam" id="PF13229"/>
    </source>
</evidence>
<evidence type="ECO:0000256" key="1">
    <source>
        <dbReference type="ARBA" id="ARBA00004196"/>
    </source>
</evidence>
<accession>A0A1G6VBR4</accession>
<feature type="domain" description="Right handed beta helix" evidence="8">
    <location>
        <begin position="1158"/>
        <end position="1308"/>
    </location>
</feature>
<evidence type="ECO:0000256" key="6">
    <source>
        <dbReference type="ARBA" id="ARBA00023136"/>
    </source>
</evidence>
<dbReference type="Pfam" id="PF18962">
    <property type="entry name" value="Por_Secre_tail"/>
    <property type="match status" value="1"/>
</dbReference>
<evidence type="ECO:0000256" key="3">
    <source>
        <dbReference type="ARBA" id="ARBA00004613"/>
    </source>
</evidence>
<dbReference type="Gene3D" id="2.160.20.10">
    <property type="entry name" value="Single-stranded right-handed beta-helix, Pectin lyase-like"/>
    <property type="match status" value="4"/>
</dbReference>
<dbReference type="RefSeq" id="WP_143016765.1">
    <property type="nucleotide sequence ID" value="NZ_FNAN01000001.1"/>
</dbReference>
<keyword evidence="7" id="KW-0998">Cell outer membrane</keyword>
<evidence type="ECO:0000256" key="7">
    <source>
        <dbReference type="ARBA" id="ARBA00023237"/>
    </source>
</evidence>
<evidence type="ECO:0000256" key="4">
    <source>
        <dbReference type="ARBA" id="ARBA00022525"/>
    </source>
</evidence>
<sequence length="1844" mass="190978">MHEDNSYVFVENSAFTDNQATLGGAIYSLSGELYVKLSSFLRNSASSMGGAWYAQSGSATITGRFQGNYAGTTGGAVRIKDAFVTFHNSLFAGNLSQTGSAISTDNATLNVKNSTIASNRGTDASHSQAVRITNATKSVFYNTIIRGNTGGVELINGDYRTFLYCLIQEENTFGLGNLPGYIDPGFIDAPAPNFNTPITTGDFRVGSWGQAINKGNIGTTDMTWMNTDLYGGPRFLGGQVDMGAYEYDDTCPSTLYVDSTIAASGNGNSWGTAFKTLSEALSAASCTNVDQILIAKGTYFPTGTQSGTDRDASFVIPKNKLKIIGGYPTGGGTRNRIANPTILSGDIGAAGDHSDNSHHVVTIAGLNASADSLVIDGVSVIYGNANGSGTFTYRGQNVDRQRGGGINLTANNGNDKILFRNAKLLGNQAGNGAAIATYQTSPTLLNSLIAGNLASGNGSALYADGSAVRALHTTIASNKCGVGTADLWNGSSFNLTNSIVSGNSADMSWDGTSSVNLAHSMAQGITGTANGNIDGSLAAEFISDPGFNTAPFITGNFGLSVESLAINAGDNAALPAYLTTDLAGNVRLQETNVDMGAFEQAYPCFYTTLYVDGSVAQSGKGGSWTKAFKTLGEALAKADECVSVSQILVAEGTYYPGGEQSGTDADATFGIYRGGLKLLGGYPAGGGTRDPALHKTTLSGAIGTTAPHDNIRHIIIIAGLAAGADSVVVDGFDIVYGYAGGFGPSIIHGQSINQQNGGGIYLTANNQSDKIAIRRIRMFGNIGNGSGLYVEQSAPVLIGNDIFANSGEAIMASGATVTLINNTLAGNNSGTATVNISASSTLNVFNTIIYNNNAGIVKDGTSNANLSHSLVQGESSTANGNIDGNTDPKFVESFPYVIAPNYRGNYSITPASPAIDKGDNSKSPAYITQDLFGNARIQGGTIDMGAYEGESLCSATVLYVDASVSASGNGSDWSQAFKTLDEAIAALATCPDINTIRVAAGTYYPGGNQSGTDRDATFAITRGNLKIEGGYPAGGGTRDIPANTTILSGDIGTANDAADNAHHIMVIAGLNAAADSVIVEGFTITDGNANGSGDFSVNSKNIARSYGGGIQVYGNENSGKIRISDCIFTDNQSLDGGGAIASSFNQLTMVRNAFTGNSGSYGAAIFNTSGAVVIANSSFSSNNGSFGGAVYNYASASQIFGNTFELNQASSGGALHTSQAPAAKISDNTFTNNQASVFGGAVYNSSSAVFQNNSFKSNKATVYAGAFYNNNNASPIITGCTFESNQGPSGGAVYNASGASPKIVNSVFKGNSGEMGGAIFNQSASPSISGVAFTGNKASFFGGGIGNQSASPVIVNATFGGNSAAGGSAIFSQFSSTTQIRNSVVFGNSSGIENDGTGTQTVSFSLVQGMGGGSDGNLDGATDPLFVSAQDPTTAPSALGDYRTGDGSPVINAGFNDLVPAYLGSDLDSLPRIGTLRVDLGAYEHDCPLVLAANEQEADRYLHTGQNFIFDACSLLAGIAPAGVQPVSGTVTARAWVRANIVSHGVGRFVRRHYDLTPSTGADNATGDITLYFTPADFQHYNTHFGNSGNAVLPVIDGDDISKLKVVQYHGAGNANGDPASYGEHMIITPTAVVFNPVFQLWEVRFPVTGFSGFFISGQSEDALPVTLIAFDAKKQENDVKLNWQTSEETASDYFEVQRSTDARSFHAIGKVNAKGESNEKQSYAFTDAGAANSSAVNLYYRLKMIDTDGSFAYSKVVSVRPDNAQNISIYPNPLVNDKKLSVEMPYTKYLSADLLDTRGNKLKSVTAKSGGKLEMQLSKLPAGTYVLRITADGVVVVRKVVVQ</sequence>
<keyword evidence="6" id="KW-0472">Membrane</keyword>
<dbReference type="PANTHER" id="PTHR11319">
    <property type="entry name" value="G PROTEIN-COUPLED RECEPTOR-RELATED"/>
    <property type="match status" value="1"/>
</dbReference>
<keyword evidence="4" id="KW-0964">Secreted</keyword>
<dbReference type="InterPro" id="IPR059226">
    <property type="entry name" value="Choice_anch_Q_dom"/>
</dbReference>
<gene>
    <name evidence="10" type="ORF">SAMN04487996_101182</name>
</gene>
<dbReference type="GO" id="GO:0005576">
    <property type="term" value="C:extracellular region"/>
    <property type="evidence" value="ECO:0007669"/>
    <property type="project" value="UniProtKB-SubCell"/>
</dbReference>
<organism evidence="10 11">
    <name type="scientific">Dyadobacter soli</name>
    <dbReference type="NCBI Taxonomy" id="659014"/>
    <lineage>
        <taxon>Bacteria</taxon>
        <taxon>Pseudomonadati</taxon>
        <taxon>Bacteroidota</taxon>
        <taxon>Cytophagia</taxon>
        <taxon>Cytophagales</taxon>
        <taxon>Spirosomataceae</taxon>
        <taxon>Dyadobacter</taxon>
    </lineage>
</organism>
<evidence type="ECO:0000256" key="2">
    <source>
        <dbReference type="ARBA" id="ARBA00004442"/>
    </source>
</evidence>
<dbReference type="NCBIfam" id="NF041518">
    <property type="entry name" value="choice_anch_Q"/>
    <property type="match status" value="2"/>
</dbReference>
<dbReference type="GO" id="GO:0009279">
    <property type="term" value="C:cell outer membrane"/>
    <property type="evidence" value="ECO:0007669"/>
    <property type="project" value="UniProtKB-SubCell"/>
</dbReference>
<dbReference type="InterPro" id="IPR006626">
    <property type="entry name" value="PbH1"/>
</dbReference>
<evidence type="ECO:0000313" key="10">
    <source>
        <dbReference type="EMBL" id="SDD50285.1"/>
    </source>
</evidence>
<keyword evidence="11" id="KW-1185">Reference proteome</keyword>
<reference evidence="11" key="1">
    <citation type="submission" date="2016-10" db="EMBL/GenBank/DDBJ databases">
        <authorList>
            <person name="Varghese N."/>
            <person name="Submissions S."/>
        </authorList>
    </citation>
    <scope>NUCLEOTIDE SEQUENCE [LARGE SCALE GENOMIC DNA]</scope>
    <source>
        <strain evidence="11">DSM 25329</strain>
    </source>
</reference>
<dbReference type="Pfam" id="PF02415">
    <property type="entry name" value="Chlam_PMP"/>
    <property type="match status" value="1"/>
</dbReference>
<dbReference type="SUPFAM" id="SSF51126">
    <property type="entry name" value="Pectin lyase-like"/>
    <property type="match status" value="5"/>
</dbReference>
<comment type="subcellular location">
    <subcellularLocation>
        <location evidence="1">Cell envelope</location>
    </subcellularLocation>
    <subcellularLocation>
        <location evidence="2">Cell outer membrane</location>
    </subcellularLocation>
    <subcellularLocation>
        <location evidence="3">Secreted</location>
    </subcellularLocation>
</comment>
<dbReference type="SMART" id="SM00710">
    <property type="entry name" value="PbH1"/>
    <property type="match status" value="13"/>
</dbReference>
<name>A0A1G6VBR4_9BACT</name>
<dbReference type="InterPro" id="IPR012334">
    <property type="entry name" value="Pectin_lyas_fold"/>
</dbReference>
<keyword evidence="5" id="KW-0732">Signal</keyword>
<proteinExistence type="predicted"/>
<dbReference type="OrthoDB" id="8901262at2"/>
<dbReference type="PANTHER" id="PTHR11319:SF35">
    <property type="entry name" value="OUTER MEMBRANE PROTEIN PMPC-RELATED"/>
    <property type="match status" value="1"/>
</dbReference>
<dbReference type="InterPro" id="IPR026444">
    <property type="entry name" value="Secre_tail"/>
</dbReference>
<dbReference type="NCBIfam" id="TIGR04183">
    <property type="entry name" value="Por_Secre_tail"/>
    <property type="match status" value="1"/>
</dbReference>
<dbReference type="InterPro" id="IPR003368">
    <property type="entry name" value="POMP_repeat"/>
</dbReference>
<evidence type="ECO:0000259" key="9">
    <source>
        <dbReference type="Pfam" id="PF18962"/>
    </source>
</evidence>
<dbReference type="InterPro" id="IPR039448">
    <property type="entry name" value="Beta_helix"/>
</dbReference>
<dbReference type="STRING" id="659014.SAMN04487996_101182"/>
<dbReference type="Pfam" id="PF13229">
    <property type="entry name" value="Beta_helix"/>
    <property type="match status" value="1"/>
</dbReference>
<dbReference type="InterPro" id="IPR013783">
    <property type="entry name" value="Ig-like_fold"/>
</dbReference>
<dbReference type="EMBL" id="FNAN01000001">
    <property type="protein sequence ID" value="SDD50285.1"/>
    <property type="molecule type" value="Genomic_DNA"/>
</dbReference>
<protein>
    <submittedName>
        <fullName evidence="10">Por secretion system C-terminal sorting domain-containing protein</fullName>
    </submittedName>
</protein>